<evidence type="ECO:0000313" key="4">
    <source>
        <dbReference type="Proteomes" id="UP000007148"/>
    </source>
</evidence>
<name>G4TRW9_SERID</name>
<gene>
    <name evidence="3" type="ORF">PIIN_08016</name>
</gene>
<dbReference type="InParanoid" id="G4TRW9"/>
<dbReference type="PANTHER" id="PTHR12794">
    <property type="entry name" value="GEMIN2"/>
    <property type="match status" value="1"/>
</dbReference>
<dbReference type="EMBL" id="CAFZ01000276">
    <property type="protein sequence ID" value="CCA74062.1"/>
    <property type="molecule type" value="Genomic_DNA"/>
</dbReference>
<feature type="region of interest" description="Disordered" evidence="2">
    <location>
        <begin position="203"/>
        <end position="230"/>
    </location>
</feature>
<dbReference type="PANTHER" id="PTHR12794:SF0">
    <property type="entry name" value="GEM-ASSOCIATED PROTEIN 2"/>
    <property type="match status" value="1"/>
</dbReference>
<dbReference type="Pfam" id="PF04938">
    <property type="entry name" value="SIP1"/>
    <property type="match status" value="1"/>
</dbReference>
<dbReference type="InterPro" id="IPR023251">
    <property type="entry name" value="Brr1"/>
</dbReference>
<dbReference type="PRINTS" id="PR02039">
    <property type="entry name" value="SPLICEFRBRR1"/>
</dbReference>
<organism evidence="3 4">
    <name type="scientific">Serendipita indica (strain DSM 11827)</name>
    <name type="common">Root endophyte fungus</name>
    <name type="synonym">Piriformospora indica</name>
    <dbReference type="NCBI Taxonomy" id="1109443"/>
    <lineage>
        <taxon>Eukaryota</taxon>
        <taxon>Fungi</taxon>
        <taxon>Dikarya</taxon>
        <taxon>Basidiomycota</taxon>
        <taxon>Agaricomycotina</taxon>
        <taxon>Agaricomycetes</taxon>
        <taxon>Sebacinales</taxon>
        <taxon>Serendipitaceae</taxon>
        <taxon>Serendipita</taxon>
    </lineage>
</organism>
<dbReference type="OMA" id="YFTHWIN"/>
<feature type="compositionally biased region" description="Basic and acidic residues" evidence="2">
    <location>
        <begin position="1"/>
        <end position="14"/>
    </location>
</feature>
<feature type="compositionally biased region" description="Polar residues" evidence="2">
    <location>
        <begin position="219"/>
        <end position="230"/>
    </location>
</feature>
<accession>G4TRW9</accession>
<keyword evidence="4" id="KW-1185">Reference proteome</keyword>
<dbReference type="InterPro" id="IPR035426">
    <property type="entry name" value="Gemin2/Brr1"/>
</dbReference>
<reference evidence="3 4" key="1">
    <citation type="journal article" date="2011" name="PLoS Pathog.">
        <title>Endophytic Life Strategies Decoded by Genome and Transcriptome Analyses of the Mutualistic Root Symbiont Piriformospora indica.</title>
        <authorList>
            <person name="Zuccaro A."/>
            <person name="Lahrmann U."/>
            <person name="Guldener U."/>
            <person name="Langen G."/>
            <person name="Pfiffi S."/>
            <person name="Biedenkopf D."/>
            <person name="Wong P."/>
            <person name="Samans B."/>
            <person name="Grimm C."/>
            <person name="Basiewicz M."/>
            <person name="Murat C."/>
            <person name="Martin F."/>
            <person name="Kogel K.H."/>
        </authorList>
    </citation>
    <scope>NUCLEOTIDE SEQUENCE [LARGE SCALE GENOMIC DNA]</scope>
    <source>
        <strain evidence="3 4">DSM 11827</strain>
    </source>
</reference>
<dbReference type="OrthoDB" id="428895at2759"/>
<dbReference type="AlphaFoldDB" id="G4TRW9"/>
<dbReference type="Proteomes" id="UP000007148">
    <property type="component" value="Unassembled WGS sequence"/>
</dbReference>
<dbReference type="GO" id="GO:0032797">
    <property type="term" value="C:SMN complex"/>
    <property type="evidence" value="ECO:0007669"/>
    <property type="project" value="TreeGrafter"/>
</dbReference>
<feature type="region of interest" description="Disordered" evidence="2">
    <location>
        <begin position="1"/>
        <end position="38"/>
    </location>
</feature>
<sequence>MLPEDPKLPLERSTKPAAVEGEEKNAGQTTGKLAADRDSGLSYTALQADRFISSTSGNFRMSDLEADDDHDFAPNQVLPVANLPSDFDGVPQDGMEYLFTVRRDAKSLPRFTRVDNPYEVDEIIHATRYGASSAQENEQLPSEEWRTSFTRSFQNYRQNLKQAMAKPLESAPLTLPSFQSREAWWRYITGTQPTGNQVQLPVAGEASTTESGEALANGAPSSANASQPSHEPTLSVLKQLSTKNTVQLLYWHSVWIDSFTETLEEMEQGQSMTSASRPLSQVHTRWMFTLLGRLDDHLTSHDISTLRSLARSCLRLVKAMGDAQQDPALTSESMELSTETNQTRVLGGYWMVFAAIVSVWGQTDLWEEARQEFAKTGACGWF</sequence>
<evidence type="ECO:0000256" key="1">
    <source>
        <dbReference type="ARBA" id="ARBA00025758"/>
    </source>
</evidence>
<dbReference type="GO" id="GO:0030532">
    <property type="term" value="C:small nuclear ribonucleoprotein complex"/>
    <property type="evidence" value="ECO:0007669"/>
    <property type="project" value="InterPro"/>
</dbReference>
<comment type="caution">
    <text evidence="3">The sequence shown here is derived from an EMBL/GenBank/DDBJ whole genome shotgun (WGS) entry which is preliminary data.</text>
</comment>
<evidence type="ECO:0000256" key="2">
    <source>
        <dbReference type="SAM" id="MobiDB-lite"/>
    </source>
</evidence>
<dbReference type="GO" id="GO:0000387">
    <property type="term" value="P:spliceosomal snRNP assembly"/>
    <property type="evidence" value="ECO:0007669"/>
    <property type="project" value="InterPro"/>
</dbReference>
<protein>
    <submittedName>
        <fullName evidence="3">Uncharacterized protein</fullName>
    </submittedName>
</protein>
<comment type="similarity">
    <text evidence="1">Belongs to the gemin-2 family.</text>
</comment>
<dbReference type="eggNOG" id="ENOG502SA3J">
    <property type="taxonomic scope" value="Eukaryota"/>
</dbReference>
<proteinExistence type="inferred from homology"/>
<dbReference type="HOGENOM" id="CLU_061593_0_0_1"/>
<evidence type="ECO:0000313" key="3">
    <source>
        <dbReference type="EMBL" id="CCA74062.1"/>
    </source>
</evidence>
<dbReference type="Gene3D" id="1.20.58.1070">
    <property type="match status" value="1"/>
</dbReference>